<dbReference type="Pfam" id="PF05036">
    <property type="entry name" value="SPOR"/>
    <property type="match status" value="1"/>
</dbReference>
<feature type="region of interest" description="Disordered" evidence="2">
    <location>
        <begin position="164"/>
        <end position="184"/>
    </location>
</feature>
<keyword evidence="3" id="KW-0472">Membrane</keyword>
<name>C6WVE4_METML</name>
<dbReference type="InterPro" id="IPR036680">
    <property type="entry name" value="SPOR-like_sf"/>
</dbReference>
<dbReference type="EMBL" id="CP001672">
    <property type="protein sequence ID" value="ACT47893.1"/>
    <property type="molecule type" value="Genomic_DNA"/>
</dbReference>
<evidence type="ECO:0000256" key="3">
    <source>
        <dbReference type="SAM" id="Phobius"/>
    </source>
</evidence>
<sequence>MSVDLQVDQALILKKRARRRLVGAIALVLLMIIILPQILQDRSALTKPEPIKITMPEVTHEQTSLQNESSVASQPVIDQAVASTQNDAEAELIDTPNVENIAAIKEAEAKELERKKVLAKAAEAKAAEIKVAEAKAAEVKVEPVVVPKPEIKKSEPAKVVKPVEKATPEVTTTPSKAAEEKSAAKSASNFTVQVGVYSDAANVKRLQDQLKQAGFATTTEKTTTPKGEALRLKAGKFTSRQDAMNALAKIKEIGLPGIVISND</sequence>
<feature type="coiled-coil region" evidence="1">
    <location>
        <begin position="102"/>
        <end position="142"/>
    </location>
</feature>
<dbReference type="GO" id="GO:0032506">
    <property type="term" value="P:cytokinetic process"/>
    <property type="evidence" value="ECO:0007669"/>
    <property type="project" value="TreeGrafter"/>
</dbReference>
<dbReference type="Gene3D" id="3.30.70.1070">
    <property type="entry name" value="Sporulation related repeat"/>
    <property type="match status" value="1"/>
</dbReference>
<dbReference type="GO" id="GO:0032153">
    <property type="term" value="C:cell division site"/>
    <property type="evidence" value="ECO:0007669"/>
    <property type="project" value="TreeGrafter"/>
</dbReference>
<keyword evidence="3" id="KW-1133">Transmembrane helix</keyword>
<dbReference type="InterPro" id="IPR052521">
    <property type="entry name" value="Cell_div_SPOR-domain"/>
</dbReference>
<keyword evidence="3" id="KW-0812">Transmembrane</keyword>
<dbReference type="HOGENOM" id="CLU_068683_0_0_4"/>
<evidence type="ECO:0000256" key="1">
    <source>
        <dbReference type="SAM" id="Coils"/>
    </source>
</evidence>
<dbReference type="PANTHER" id="PTHR38687:SF1">
    <property type="entry name" value="CELL DIVISION PROTEIN DEDD"/>
    <property type="match status" value="1"/>
</dbReference>
<dbReference type="PANTHER" id="PTHR38687">
    <property type="entry name" value="CELL DIVISION PROTEIN DEDD-RELATED"/>
    <property type="match status" value="1"/>
</dbReference>
<dbReference type="Proteomes" id="UP000002742">
    <property type="component" value="Chromosome"/>
</dbReference>
<evidence type="ECO:0000256" key="2">
    <source>
        <dbReference type="SAM" id="MobiDB-lite"/>
    </source>
</evidence>
<reference evidence="5 6" key="2">
    <citation type="journal article" date="2011" name="J. Bacteriol.">
        <title>Genomes of three methylotrophs from a single niche uncover genetic and metabolic divergence of Methylophilaceae.</title>
        <authorList>
            <person name="Lapidus A."/>
            <person name="Clum A."/>
            <person name="Labutti K."/>
            <person name="Kaluzhnaya M.G."/>
            <person name="Lim S."/>
            <person name="Beck D.A."/>
            <person name="Glavina Del Rio T."/>
            <person name="Nolan M."/>
            <person name="Mavromatis K."/>
            <person name="Huntemann M."/>
            <person name="Lucas S."/>
            <person name="Lidstrom M.E."/>
            <person name="Ivanova N."/>
            <person name="Chistoserdova L."/>
        </authorList>
    </citation>
    <scope>NUCLEOTIDE SEQUENCE [LARGE SCALE GENOMIC DNA]</scope>
    <source>
        <strain evidence="6">JLW8 / ATCC BAA-1282 / DSM 17540</strain>
    </source>
</reference>
<dbReference type="AlphaFoldDB" id="C6WVE4"/>
<keyword evidence="1" id="KW-0175">Coiled coil</keyword>
<evidence type="ECO:0000313" key="6">
    <source>
        <dbReference type="Proteomes" id="UP000002742"/>
    </source>
</evidence>
<dbReference type="RefSeq" id="WP_015831929.1">
    <property type="nucleotide sequence ID" value="NC_012968.1"/>
</dbReference>
<feature type="transmembrane region" description="Helical" evidence="3">
    <location>
        <begin position="21"/>
        <end position="39"/>
    </location>
</feature>
<dbReference type="KEGG" id="mmb:Mmol_0984"/>
<dbReference type="PROSITE" id="PS51724">
    <property type="entry name" value="SPOR"/>
    <property type="match status" value="1"/>
</dbReference>
<dbReference type="SUPFAM" id="SSF110997">
    <property type="entry name" value="Sporulation related repeat"/>
    <property type="match status" value="1"/>
</dbReference>
<evidence type="ECO:0000313" key="5">
    <source>
        <dbReference type="EMBL" id="ACT47893.1"/>
    </source>
</evidence>
<feature type="domain" description="SPOR" evidence="4">
    <location>
        <begin position="184"/>
        <end position="262"/>
    </location>
</feature>
<proteinExistence type="predicted"/>
<keyword evidence="6" id="KW-1185">Reference proteome</keyword>
<reference evidence="6" key="1">
    <citation type="submission" date="2009-07" db="EMBL/GenBank/DDBJ databases">
        <title>Complete sequence of Methylotenera mobilis JLW8.</title>
        <authorList>
            <consortium name="US DOE Joint Genome Institute"/>
            <person name="Lucas S."/>
            <person name="Copeland A."/>
            <person name="Lapidus A."/>
            <person name="Glavina del Rio T."/>
            <person name="Tice H."/>
            <person name="Bruce D."/>
            <person name="Goodwin L."/>
            <person name="Pitluck S."/>
            <person name="LaButti K.M."/>
            <person name="Clum A."/>
            <person name="Larimer F."/>
            <person name="Land M."/>
            <person name="Hauser L."/>
            <person name="Kyrpides N."/>
            <person name="Mikhailova N."/>
            <person name="Kayluzhnaya M."/>
            <person name="Chistoserdova L."/>
        </authorList>
    </citation>
    <scope>NUCLEOTIDE SEQUENCE [LARGE SCALE GENOMIC DNA]</scope>
    <source>
        <strain evidence="6">JLW8 / ATCC BAA-1282 / DSM 17540</strain>
    </source>
</reference>
<dbReference type="GO" id="GO:0030428">
    <property type="term" value="C:cell septum"/>
    <property type="evidence" value="ECO:0007669"/>
    <property type="project" value="TreeGrafter"/>
</dbReference>
<protein>
    <submittedName>
        <fullName evidence="5">Sporulation domain protein</fullName>
    </submittedName>
</protein>
<dbReference type="OrthoDB" id="5298834at2"/>
<dbReference type="InterPro" id="IPR007730">
    <property type="entry name" value="SPOR-like_dom"/>
</dbReference>
<dbReference type="STRING" id="583345.Mmol_0984"/>
<evidence type="ECO:0000259" key="4">
    <source>
        <dbReference type="PROSITE" id="PS51724"/>
    </source>
</evidence>
<dbReference type="GO" id="GO:0042834">
    <property type="term" value="F:peptidoglycan binding"/>
    <property type="evidence" value="ECO:0007669"/>
    <property type="project" value="InterPro"/>
</dbReference>
<dbReference type="eggNOG" id="COG3147">
    <property type="taxonomic scope" value="Bacteria"/>
</dbReference>
<organism evidence="5 6">
    <name type="scientific">Methylotenera mobilis (strain JLW8 / ATCC BAA-1282 / DSM 17540)</name>
    <dbReference type="NCBI Taxonomy" id="583345"/>
    <lineage>
        <taxon>Bacteria</taxon>
        <taxon>Pseudomonadati</taxon>
        <taxon>Pseudomonadota</taxon>
        <taxon>Betaproteobacteria</taxon>
        <taxon>Nitrosomonadales</taxon>
        <taxon>Methylophilaceae</taxon>
        <taxon>Methylotenera</taxon>
    </lineage>
</organism>
<accession>C6WVE4</accession>
<gene>
    <name evidence="5" type="ordered locus">Mmol_0984</name>
</gene>